<dbReference type="InterPro" id="IPR001100">
    <property type="entry name" value="Pyr_nuc-diS_OxRdtase"/>
</dbReference>
<reference evidence="7 8" key="1">
    <citation type="journal article" date="2023" name="Int. J. Syst. Evol. Microbiol.">
        <title>Winogradskyella bathintestinalis sp. nov., isolated from the intestine of the deep-sea loosejaw dragonfish, Malacosteus niger.</title>
        <authorList>
            <person name="Uniacke-Lowe S."/>
            <person name="Johnson C.N."/>
            <person name="Stanton C."/>
            <person name="Hill C."/>
            <person name="Ross P."/>
        </authorList>
    </citation>
    <scope>NUCLEOTIDE SEQUENCE [LARGE SCALE GENOMIC DNA]</scope>
    <source>
        <strain evidence="7 8">APC 3343</strain>
    </source>
</reference>
<accession>A0ABT7ZR32</accession>
<dbReference type="PIRSF" id="PIRSF000350">
    <property type="entry name" value="Mercury_reductase_MerA"/>
    <property type="match status" value="1"/>
</dbReference>
<dbReference type="Pfam" id="PF02852">
    <property type="entry name" value="Pyr_redox_dim"/>
    <property type="match status" value="1"/>
</dbReference>
<dbReference type="SUPFAM" id="SSF51905">
    <property type="entry name" value="FAD/NAD(P)-binding domain"/>
    <property type="match status" value="1"/>
</dbReference>
<dbReference type="EC" id="1.-.-.-" evidence="7"/>
<organism evidence="7 8">
    <name type="scientific">Winogradskyella bathintestinalis</name>
    <dbReference type="NCBI Taxonomy" id="3035208"/>
    <lineage>
        <taxon>Bacteria</taxon>
        <taxon>Pseudomonadati</taxon>
        <taxon>Bacteroidota</taxon>
        <taxon>Flavobacteriia</taxon>
        <taxon>Flavobacteriales</taxon>
        <taxon>Flavobacteriaceae</taxon>
        <taxon>Winogradskyella</taxon>
    </lineage>
</organism>
<protein>
    <submittedName>
        <fullName evidence="7">NAD(P)/FAD-dependent oxidoreductase</fullName>
        <ecNumber evidence="7">1.-.-.-</ecNumber>
    </submittedName>
</protein>
<feature type="domain" description="FAD/NAD(P)-binding" evidence="6">
    <location>
        <begin position="6"/>
        <end position="315"/>
    </location>
</feature>
<dbReference type="GO" id="GO:0016491">
    <property type="term" value="F:oxidoreductase activity"/>
    <property type="evidence" value="ECO:0007669"/>
    <property type="project" value="UniProtKB-KW"/>
</dbReference>
<evidence type="ECO:0000259" key="5">
    <source>
        <dbReference type="Pfam" id="PF02852"/>
    </source>
</evidence>
<dbReference type="PRINTS" id="PR00411">
    <property type="entry name" value="PNDRDTASEI"/>
</dbReference>
<evidence type="ECO:0000256" key="2">
    <source>
        <dbReference type="ARBA" id="ARBA00007532"/>
    </source>
</evidence>
<evidence type="ECO:0000256" key="3">
    <source>
        <dbReference type="ARBA" id="ARBA00022630"/>
    </source>
</evidence>
<dbReference type="InterPro" id="IPR016156">
    <property type="entry name" value="FAD/NAD-linked_Rdtase_dimer_sf"/>
</dbReference>
<keyword evidence="3" id="KW-0285">Flavoprotein</keyword>
<dbReference type="PANTHER" id="PTHR43014:SF5">
    <property type="entry name" value="GLUTATHIONE REDUCTASE (NADPH)"/>
    <property type="match status" value="1"/>
</dbReference>
<evidence type="ECO:0000256" key="1">
    <source>
        <dbReference type="ARBA" id="ARBA00001974"/>
    </source>
</evidence>
<dbReference type="InterPro" id="IPR004099">
    <property type="entry name" value="Pyr_nucl-diS_OxRdtase_dimer"/>
</dbReference>
<sequence>MKTKHYNVFVIGSGIAGQTAAKICAKAGMSVAISDNRKFGGTCATRGCDPKKILMQFADITKKTHQLKDLGFKKTPKVKWKDVQKFKKSFTKPVPLETETTLTELNIDLYHQSPRFSNINEIIVEGKTVTADKFVIATGFVARALEFKGADLLETSDTILKLKNIPKSAVFIGSGYVGMEFCYMLSTMGCKVTMIEASDSALSPFDSFLVEKLVKLLENNGVEFIFNAEPTKLEKKKKNNKLTYKKGGEIKSIKARKVFNTAGRVPAVGKLELANANIKADDSGVLVNDFMQSVSNDNVFACGDVSSKSLPLTPLSGLQGYIAGHNLVNGNSKEFENPLVPSVVFTQPQLASVGYSEEEAKDRYKNVLIYKGDALDWYNAQKENAEGYAYKILVNERTKKIVGAHLLSSQANETINVFAMAINNNMTVDEFKKQIFTYPSFTNDLKSMLKDPD</sequence>
<keyword evidence="8" id="KW-1185">Reference proteome</keyword>
<dbReference type="EMBL" id="JASDDK010000001">
    <property type="protein sequence ID" value="MDN3491472.1"/>
    <property type="molecule type" value="Genomic_DNA"/>
</dbReference>
<dbReference type="RefSeq" id="WP_290205174.1">
    <property type="nucleotide sequence ID" value="NZ_JASDDK010000001.1"/>
</dbReference>
<dbReference type="Pfam" id="PF07992">
    <property type="entry name" value="Pyr_redox_2"/>
    <property type="match status" value="1"/>
</dbReference>
<evidence type="ECO:0000256" key="4">
    <source>
        <dbReference type="ARBA" id="ARBA00022827"/>
    </source>
</evidence>
<dbReference type="Gene3D" id="3.50.50.60">
    <property type="entry name" value="FAD/NAD(P)-binding domain"/>
    <property type="match status" value="2"/>
</dbReference>
<keyword evidence="4" id="KW-0274">FAD</keyword>
<comment type="similarity">
    <text evidence="2">Belongs to the class-I pyridine nucleotide-disulfide oxidoreductase family.</text>
</comment>
<dbReference type="InterPro" id="IPR023753">
    <property type="entry name" value="FAD/NAD-binding_dom"/>
</dbReference>
<keyword evidence="7" id="KW-0560">Oxidoreductase</keyword>
<dbReference type="InterPro" id="IPR036188">
    <property type="entry name" value="FAD/NAD-bd_sf"/>
</dbReference>
<dbReference type="Gene3D" id="3.30.390.30">
    <property type="match status" value="1"/>
</dbReference>
<name>A0ABT7ZR32_9FLAO</name>
<dbReference type="PANTHER" id="PTHR43014">
    <property type="entry name" value="MERCURIC REDUCTASE"/>
    <property type="match status" value="1"/>
</dbReference>
<dbReference type="SUPFAM" id="SSF55424">
    <property type="entry name" value="FAD/NAD-linked reductases, dimerisation (C-terminal) domain"/>
    <property type="match status" value="1"/>
</dbReference>
<evidence type="ECO:0000313" key="7">
    <source>
        <dbReference type="EMBL" id="MDN3491472.1"/>
    </source>
</evidence>
<feature type="domain" description="Pyridine nucleotide-disulphide oxidoreductase dimerisation" evidence="5">
    <location>
        <begin position="340"/>
        <end position="447"/>
    </location>
</feature>
<evidence type="ECO:0000259" key="6">
    <source>
        <dbReference type="Pfam" id="PF07992"/>
    </source>
</evidence>
<gene>
    <name evidence="7" type="ORF">QMA06_01980</name>
</gene>
<dbReference type="PRINTS" id="PR00368">
    <property type="entry name" value="FADPNR"/>
</dbReference>
<dbReference type="Proteomes" id="UP001231197">
    <property type="component" value="Unassembled WGS sequence"/>
</dbReference>
<evidence type="ECO:0000313" key="8">
    <source>
        <dbReference type="Proteomes" id="UP001231197"/>
    </source>
</evidence>
<comment type="cofactor">
    <cofactor evidence="1">
        <name>FAD</name>
        <dbReference type="ChEBI" id="CHEBI:57692"/>
    </cofactor>
</comment>
<comment type="caution">
    <text evidence="7">The sequence shown here is derived from an EMBL/GenBank/DDBJ whole genome shotgun (WGS) entry which is preliminary data.</text>
</comment>
<proteinExistence type="inferred from homology"/>